<name>A0A9P5X5A3_9AGAR</name>
<keyword evidence="2" id="KW-1185">Reference proteome</keyword>
<dbReference type="Proteomes" id="UP000807342">
    <property type="component" value="Unassembled WGS sequence"/>
</dbReference>
<proteinExistence type="predicted"/>
<dbReference type="AlphaFoldDB" id="A0A9P5X5A3"/>
<protein>
    <submittedName>
        <fullName evidence="1">Uncharacterized protein</fullName>
    </submittedName>
</protein>
<comment type="caution">
    <text evidence="1">The sequence shown here is derived from an EMBL/GenBank/DDBJ whole genome shotgun (WGS) entry which is preliminary data.</text>
</comment>
<dbReference type="OrthoDB" id="2745718at2759"/>
<evidence type="ECO:0000313" key="1">
    <source>
        <dbReference type="EMBL" id="KAF9443465.1"/>
    </source>
</evidence>
<evidence type="ECO:0000313" key="2">
    <source>
        <dbReference type="Proteomes" id="UP000807342"/>
    </source>
</evidence>
<dbReference type="EMBL" id="MU151471">
    <property type="protein sequence ID" value="KAF9443465.1"/>
    <property type="molecule type" value="Genomic_DNA"/>
</dbReference>
<sequence>MVDNPHCDLPISERLNRLLVRECCQEEFDFNFEKIIDVPVVAECRRINLSAGIFSILYEGGVLHQVQIPSEANQEVEWKETRTAPFLVSSGTCLLEQDLHILITAQPQTVCTNAAQPHTIYEVQVHLNQLSTGGPHPDAQRAISFKTREEFGRPWAAVECVGDNLLLVLIDVMEEHRPDNQVYAYDWKTGERKLEINAPFGSYIFPPFLTTHTFLPPNASNGELEYWRIPQGLSETHSQSTVLYPFLASSFLRQRVLSDHPSRQTPTGRWITSCGKALLH</sequence>
<organism evidence="1 2">
    <name type="scientific">Macrolepiota fuliginosa MF-IS2</name>
    <dbReference type="NCBI Taxonomy" id="1400762"/>
    <lineage>
        <taxon>Eukaryota</taxon>
        <taxon>Fungi</taxon>
        <taxon>Dikarya</taxon>
        <taxon>Basidiomycota</taxon>
        <taxon>Agaricomycotina</taxon>
        <taxon>Agaricomycetes</taxon>
        <taxon>Agaricomycetidae</taxon>
        <taxon>Agaricales</taxon>
        <taxon>Agaricineae</taxon>
        <taxon>Agaricaceae</taxon>
        <taxon>Macrolepiota</taxon>
    </lineage>
</organism>
<reference evidence="1" key="1">
    <citation type="submission" date="2020-11" db="EMBL/GenBank/DDBJ databases">
        <authorList>
            <consortium name="DOE Joint Genome Institute"/>
            <person name="Ahrendt S."/>
            <person name="Riley R."/>
            <person name="Andreopoulos W."/>
            <person name="Labutti K."/>
            <person name="Pangilinan J."/>
            <person name="Ruiz-Duenas F.J."/>
            <person name="Barrasa J.M."/>
            <person name="Sanchez-Garcia M."/>
            <person name="Camarero S."/>
            <person name="Miyauchi S."/>
            <person name="Serrano A."/>
            <person name="Linde D."/>
            <person name="Babiker R."/>
            <person name="Drula E."/>
            <person name="Ayuso-Fernandez I."/>
            <person name="Pacheco R."/>
            <person name="Padilla G."/>
            <person name="Ferreira P."/>
            <person name="Barriuso J."/>
            <person name="Kellner H."/>
            <person name="Castanera R."/>
            <person name="Alfaro M."/>
            <person name="Ramirez L."/>
            <person name="Pisabarro A.G."/>
            <person name="Kuo A."/>
            <person name="Tritt A."/>
            <person name="Lipzen A."/>
            <person name="He G."/>
            <person name="Yan M."/>
            <person name="Ng V."/>
            <person name="Cullen D."/>
            <person name="Martin F."/>
            <person name="Rosso M.-N."/>
            <person name="Henrissat B."/>
            <person name="Hibbett D."/>
            <person name="Martinez A.T."/>
            <person name="Grigoriev I.V."/>
        </authorList>
    </citation>
    <scope>NUCLEOTIDE SEQUENCE</scope>
    <source>
        <strain evidence="1">MF-IS2</strain>
    </source>
</reference>
<gene>
    <name evidence="1" type="ORF">P691DRAFT_412782</name>
</gene>
<accession>A0A9P5X5A3</accession>